<keyword evidence="2" id="KW-0560">Oxidoreductase</keyword>
<gene>
    <name evidence="2" type="primary">ycnE</name>
    <name evidence="2" type="ORF">MsAg5_04010</name>
</gene>
<dbReference type="PANTHER" id="PTHR33336:SF3">
    <property type="entry name" value="ABM DOMAIN-CONTAINING PROTEIN"/>
    <property type="match status" value="1"/>
</dbReference>
<keyword evidence="2" id="KW-0503">Monooxygenase</keyword>
<dbReference type="EC" id="1.-.-.-" evidence="2"/>
<keyword evidence="3" id="KW-1185">Reference proteome</keyword>
<dbReference type="GO" id="GO:0004497">
    <property type="term" value="F:monooxygenase activity"/>
    <property type="evidence" value="ECO:0007669"/>
    <property type="project" value="UniProtKB-KW"/>
</dbReference>
<organism evidence="2 3">
    <name type="scientific">Methanolapillus africanus</name>
    <dbReference type="NCBI Taxonomy" id="3028297"/>
    <lineage>
        <taxon>Archaea</taxon>
        <taxon>Methanobacteriati</taxon>
        <taxon>Methanobacteriota</taxon>
        <taxon>Stenosarchaea group</taxon>
        <taxon>Methanomicrobia</taxon>
        <taxon>Methanosarcinales</taxon>
        <taxon>Methanosarcinaceae</taxon>
        <taxon>Methanolapillus</taxon>
    </lineage>
</organism>
<name>A0AAE4MIM4_9EURY</name>
<dbReference type="PANTHER" id="PTHR33336">
    <property type="entry name" value="QUINOL MONOOXYGENASE YGIN-RELATED"/>
    <property type="match status" value="1"/>
</dbReference>
<comment type="caution">
    <text evidence="2">The sequence shown here is derived from an EMBL/GenBank/DDBJ whole genome shotgun (WGS) entry which is preliminary data.</text>
</comment>
<dbReference type="PROSITE" id="PS51725">
    <property type="entry name" value="ABM"/>
    <property type="match status" value="1"/>
</dbReference>
<dbReference type="AlphaFoldDB" id="A0AAE4MIM4"/>
<dbReference type="InterPro" id="IPR007138">
    <property type="entry name" value="ABM_dom"/>
</dbReference>
<dbReference type="SUPFAM" id="SSF54909">
    <property type="entry name" value="Dimeric alpha+beta barrel"/>
    <property type="match status" value="1"/>
</dbReference>
<dbReference type="EMBL" id="JAWDKD010000008">
    <property type="protein sequence ID" value="MDV0446556.1"/>
    <property type="molecule type" value="Genomic_DNA"/>
</dbReference>
<reference evidence="2" key="1">
    <citation type="submission" date="2023-06" db="EMBL/GenBank/DDBJ databases">
        <title>Genome sequence of Methanosarcinaceae archaeon Ag5.</title>
        <authorList>
            <person name="Protasov E."/>
            <person name="Platt K."/>
            <person name="Poehlein A."/>
            <person name="Daniel R."/>
            <person name="Brune A."/>
        </authorList>
    </citation>
    <scope>NUCLEOTIDE SEQUENCE</scope>
    <source>
        <strain evidence="2">Ag5</strain>
    </source>
</reference>
<dbReference type="InterPro" id="IPR011008">
    <property type="entry name" value="Dimeric_a/b-barrel"/>
</dbReference>
<evidence type="ECO:0000313" key="2">
    <source>
        <dbReference type="EMBL" id="MDV0446556.1"/>
    </source>
</evidence>
<dbReference type="RefSeq" id="WP_338098952.1">
    <property type="nucleotide sequence ID" value="NZ_JAWDKD010000008.1"/>
</dbReference>
<dbReference type="Gene3D" id="3.30.70.100">
    <property type="match status" value="1"/>
</dbReference>
<sequence length="98" mass="11225">MLIVLAYMKIKPEFKEEFLLTTKPLIAKSRAEPGCISYALYESTEKEDTFIMVEQWKTQNIFDSHVASDHFKAFGVTGGPLLAEELDVKIYKTDDECQ</sequence>
<dbReference type="Proteomes" id="UP001271789">
    <property type="component" value="Unassembled WGS sequence"/>
</dbReference>
<accession>A0AAE4MIM4</accession>
<evidence type="ECO:0000259" key="1">
    <source>
        <dbReference type="PROSITE" id="PS51725"/>
    </source>
</evidence>
<proteinExistence type="predicted"/>
<feature type="domain" description="ABM" evidence="1">
    <location>
        <begin position="2"/>
        <end position="91"/>
    </location>
</feature>
<dbReference type="InterPro" id="IPR050744">
    <property type="entry name" value="AI-2_Isomerase_LsrG"/>
</dbReference>
<protein>
    <submittedName>
        <fullName evidence="2">Monooxygenase YcnE</fullName>
        <ecNumber evidence="2">1.-.-.-</ecNumber>
    </submittedName>
</protein>
<dbReference type="Pfam" id="PF03992">
    <property type="entry name" value="ABM"/>
    <property type="match status" value="1"/>
</dbReference>
<evidence type="ECO:0000313" key="3">
    <source>
        <dbReference type="Proteomes" id="UP001271789"/>
    </source>
</evidence>